<evidence type="ECO:0000313" key="1">
    <source>
        <dbReference type="EMBL" id="KAK0668449.1"/>
    </source>
</evidence>
<dbReference type="Proteomes" id="UP001174997">
    <property type="component" value="Unassembled WGS sequence"/>
</dbReference>
<dbReference type="EMBL" id="JAULSY010000056">
    <property type="protein sequence ID" value="KAK0668449.1"/>
    <property type="molecule type" value="Genomic_DNA"/>
</dbReference>
<protein>
    <submittedName>
        <fullName evidence="1">Uncharacterized protein</fullName>
    </submittedName>
</protein>
<accession>A0AA40DCB6</accession>
<organism evidence="1 2">
    <name type="scientific">Cercophora samala</name>
    <dbReference type="NCBI Taxonomy" id="330535"/>
    <lineage>
        <taxon>Eukaryota</taxon>
        <taxon>Fungi</taxon>
        <taxon>Dikarya</taxon>
        <taxon>Ascomycota</taxon>
        <taxon>Pezizomycotina</taxon>
        <taxon>Sordariomycetes</taxon>
        <taxon>Sordariomycetidae</taxon>
        <taxon>Sordariales</taxon>
        <taxon>Lasiosphaeriaceae</taxon>
        <taxon>Cercophora</taxon>
    </lineage>
</organism>
<proteinExistence type="predicted"/>
<name>A0AA40DCB6_9PEZI</name>
<dbReference type="AlphaFoldDB" id="A0AA40DCB6"/>
<sequence>MGWLFKLELLPYRYTFVAKGTLKGRPRRLKHKCGVYARLEILQGDVIPVHLGLVRLDRGYIIPGFEFVVHMVLMSWAGEKPSASVRDDGTQNLKREEESLTDNLEGRVGVDHGDDNNAAIYLWNVERCRMVIIDFDRARLFPPR</sequence>
<gene>
    <name evidence="1" type="ORF">QBC41DRAFT_347165</name>
</gene>
<keyword evidence="2" id="KW-1185">Reference proteome</keyword>
<evidence type="ECO:0000313" key="2">
    <source>
        <dbReference type="Proteomes" id="UP001174997"/>
    </source>
</evidence>
<comment type="caution">
    <text evidence="1">The sequence shown here is derived from an EMBL/GenBank/DDBJ whole genome shotgun (WGS) entry which is preliminary data.</text>
</comment>
<reference evidence="1" key="1">
    <citation type="submission" date="2023-06" db="EMBL/GenBank/DDBJ databases">
        <title>Genome-scale phylogeny and comparative genomics of the fungal order Sordariales.</title>
        <authorList>
            <consortium name="Lawrence Berkeley National Laboratory"/>
            <person name="Hensen N."/>
            <person name="Bonometti L."/>
            <person name="Westerberg I."/>
            <person name="Brannstrom I.O."/>
            <person name="Guillou S."/>
            <person name="Cros-Aarteil S."/>
            <person name="Calhoun S."/>
            <person name="Haridas S."/>
            <person name="Kuo A."/>
            <person name="Mondo S."/>
            <person name="Pangilinan J."/>
            <person name="Riley R."/>
            <person name="Labutti K."/>
            <person name="Andreopoulos B."/>
            <person name="Lipzen A."/>
            <person name="Chen C."/>
            <person name="Yanf M."/>
            <person name="Daum C."/>
            <person name="Ng V."/>
            <person name="Clum A."/>
            <person name="Steindorff A."/>
            <person name="Ohm R."/>
            <person name="Martin F."/>
            <person name="Silar P."/>
            <person name="Natvig D."/>
            <person name="Lalanne C."/>
            <person name="Gautier V."/>
            <person name="Ament-Velasquez S.L."/>
            <person name="Kruys A."/>
            <person name="Hutchinson M.I."/>
            <person name="Powell A.J."/>
            <person name="Barry K."/>
            <person name="Miller A.N."/>
            <person name="Grigoriev I.V."/>
            <person name="Debuchy R."/>
            <person name="Gladieux P."/>
            <person name="Thoren M.H."/>
            <person name="Johannesson H."/>
        </authorList>
    </citation>
    <scope>NUCLEOTIDE SEQUENCE</scope>
    <source>
        <strain evidence="1">CBS 307.81</strain>
    </source>
</reference>